<dbReference type="Proteomes" id="UP001153069">
    <property type="component" value="Unassembled WGS sequence"/>
</dbReference>
<feature type="chain" id="PRO_5040107559" evidence="1">
    <location>
        <begin position="18"/>
        <end position="300"/>
    </location>
</feature>
<sequence>MKVLFLLGALWLQHIAAFSNVVPRNDPRSVLRSTTNVAGEEGDGLLLERRQVFQTAAAASLLVGGILSPRPANAVKMTGPGDGLLDELPPEAVRSYTQYRIPLQIFADFYIYDLQRLVENVEEWGDVGQLFVVNRNRGQGSPSRIERDFTNPVRILGLSLPPEFSDRMIESQYKFEKAMSSISKATSGIRRDLPVEIDKNAVKYAKAGWEDGRVAINEVFAIINEATGLTEMKAIPEAGGKQFEQYGRSPRRYFDLVKKTKLCQNRGGPALSSAWGGLMISGYMQDSCGIPDLDDYFYQT</sequence>
<accession>A0A9N8H6F4</accession>
<dbReference type="EMBL" id="CAICTM010000109">
    <property type="protein sequence ID" value="CAB9501507.1"/>
    <property type="molecule type" value="Genomic_DNA"/>
</dbReference>
<reference evidence="2" key="1">
    <citation type="submission" date="2020-06" db="EMBL/GenBank/DDBJ databases">
        <authorList>
            <consortium name="Plant Systems Biology data submission"/>
        </authorList>
    </citation>
    <scope>NUCLEOTIDE SEQUENCE</scope>
    <source>
        <strain evidence="2">D6</strain>
    </source>
</reference>
<comment type="caution">
    <text evidence="2">The sequence shown here is derived from an EMBL/GenBank/DDBJ whole genome shotgun (WGS) entry which is preliminary data.</text>
</comment>
<evidence type="ECO:0000256" key="1">
    <source>
        <dbReference type="SAM" id="SignalP"/>
    </source>
</evidence>
<protein>
    <submittedName>
        <fullName evidence="2">Uncharacterized protein</fullName>
    </submittedName>
</protein>
<evidence type="ECO:0000313" key="3">
    <source>
        <dbReference type="Proteomes" id="UP001153069"/>
    </source>
</evidence>
<name>A0A9N8H6F4_9STRA</name>
<keyword evidence="1" id="KW-0732">Signal</keyword>
<dbReference type="OrthoDB" id="38514at2759"/>
<keyword evidence="3" id="KW-1185">Reference proteome</keyword>
<evidence type="ECO:0000313" key="2">
    <source>
        <dbReference type="EMBL" id="CAB9501507.1"/>
    </source>
</evidence>
<organism evidence="2 3">
    <name type="scientific">Seminavis robusta</name>
    <dbReference type="NCBI Taxonomy" id="568900"/>
    <lineage>
        <taxon>Eukaryota</taxon>
        <taxon>Sar</taxon>
        <taxon>Stramenopiles</taxon>
        <taxon>Ochrophyta</taxon>
        <taxon>Bacillariophyta</taxon>
        <taxon>Bacillariophyceae</taxon>
        <taxon>Bacillariophycidae</taxon>
        <taxon>Naviculales</taxon>
        <taxon>Naviculaceae</taxon>
        <taxon>Seminavis</taxon>
    </lineage>
</organism>
<feature type="signal peptide" evidence="1">
    <location>
        <begin position="1"/>
        <end position="17"/>
    </location>
</feature>
<gene>
    <name evidence="2" type="ORF">SEMRO_110_G055050.1</name>
</gene>
<dbReference type="AlphaFoldDB" id="A0A9N8H6F4"/>
<proteinExistence type="predicted"/>